<dbReference type="InterPro" id="IPR011992">
    <property type="entry name" value="EF-hand-dom_pair"/>
</dbReference>
<accession>A0A8T0DML0</accession>
<keyword evidence="1" id="KW-0106">Calcium</keyword>
<keyword evidence="4" id="KW-1185">Reference proteome</keyword>
<organism evidence="3 4">
    <name type="scientific">Paragonimus westermani</name>
    <dbReference type="NCBI Taxonomy" id="34504"/>
    <lineage>
        <taxon>Eukaryota</taxon>
        <taxon>Metazoa</taxon>
        <taxon>Spiralia</taxon>
        <taxon>Lophotrochozoa</taxon>
        <taxon>Platyhelminthes</taxon>
        <taxon>Trematoda</taxon>
        <taxon>Digenea</taxon>
        <taxon>Plagiorchiida</taxon>
        <taxon>Troglotremata</taxon>
        <taxon>Troglotrematidae</taxon>
        <taxon>Paragonimus</taxon>
    </lineage>
</organism>
<dbReference type="InterPro" id="IPR002048">
    <property type="entry name" value="EF_hand_dom"/>
</dbReference>
<evidence type="ECO:0000313" key="4">
    <source>
        <dbReference type="Proteomes" id="UP000699462"/>
    </source>
</evidence>
<evidence type="ECO:0000313" key="3">
    <source>
        <dbReference type="EMBL" id="KAF8568238.1"/>
    </source>
</evidence>
<name>A0A8T0DML0_9TREM</name>
<dbReference type="GO" id="GO:0005509">
    <property type="term" value="F:calcium ion binding"/>
    <property type="evidence" value="ECO:0007669"/>
    <property type="project" value="InterPro"/>
</dbReference>
<dbReference type="InterPro" id="IPR018247">
    <property type="entry name" value="EF_Hand_1_Ca_BS"/>
</dbReference>
<dbReference type="Proteomes" id="UP000699462">
    <property type="component" value="Unassembled WGS sequence"/>
</dbReference>
<dbReference type="SUPFAM" id="SSF47473">
    <property type="entry name" value="EF-hand"/>
    <property type="match status" value="1"/>
</dbReference>
<evidence type="ECO:0000259" key="2">
    <source>
        <dbReference type="PROSITE" id="PS50222"/>
    </source>
</evidence>
<evidence type="ECO:0000256" key="1">
    <source>
        <dbReference type="ARBA" id="ARBA00022837"/>
    </source>
</evidence>
<protein>
    <recommendedName>
        <fullName evidence="2">EF-hand domain-containing protein</fullName>
    </recommendedName>
</protein>
<sequence>MAASNHFITLCIDCPLFDWIIIYLLLRSFQRQVTLDKSQLRRLKSVSSLEDRFATLDVNADGVISREEYLADLERNNLSGSLLEVSSCEHSEHVAVSSKVTRWSLDM</sequence>
<proteinExistence type="predicted"/>
<dbReference type="PROSITE" id="PS50222">
    <property type="entry name" value="EF_HAND_2"/>
    <property type="match status" value="1"/>
</dbReference>
<comment type="caution">
    <text evidence="3">The sequence shown here is derived from an EMBL/GenBank/DDBJ whole genome shotgun (WGS) entry which is preliminary data.</text>
</comment>
<gene>
    <name evidence="3" type="ORF">P879_09841</name>
</gene>
<reference evidence="3 4" key="1">
    <citation type="submission" date="2019-07" db="EMBL/GenBank/DDBJ databases">
        <title>Annotation for the trematode Paragonimus westermani.</title>
        <authorList>
            <person name="Choi Y.-J."/>
        </authorList>
    </citation>
    <scope>NUCLEOTIDE SEQUENCE [LARGE SCALE GENOMIC DNA]</scope>
    <source>
        <strain evidence="3">180907_Pwestermani</strain>
    </source>
</reference>
<dbReference type="AlphaFoldDB" id="A0A8T0DML0"/>
<feature type="domain" description="EF-hand" evidence="2">
    <location>
        <begin position="44"/>
        <end position="79"/>
    </location>
</feature>
<dbReference type="PROSITE" id="PS00018">
    <property type="entry name" value="EF_HAND_1"/>
    <property type="match status" value="1"/>
</dbReference>
<dbReference type="EMBL" id="JTDF01002981">
    <property type="protein sequence ID" value="KAF8568238.1"/>
    <property type="molecule type" value="Genomic_DNA"/>
</dbReference>